<gene>
    <name evidence="1" type="ORF">CHC_T00002421001</name>
</gene>
<sequence length="110" mass="12477">MRRSDGRLRNRLRKELEVQLHISEDTLNSMHEMIAADVFMGSASSMSSGPLYTLSRGVRLLISHPPQQGDPLFAQYDSKAGRLIDPEEFFKAWKIYEAGNGHSLLDAMQR</sequence>
<dbReference type="GeneID" id="17321342"/>
<keyword evidence="2" id="KW-1185">Reference proteome</keyword>
<dbReference type="RefSeq" id="XP_005713634.1">
    <property type="nucleotide sequence ID" value="XM_005713577.1"/>
</dbReference>
<reference evidence="2" key="1">
    <citation type="journal article" date="2013" name="Proc. Natl. Acad. Sci. U.S.A.">
        <title>Genome structure and metabolic features in the red seaweed Chondrus crispus shed light on evolution of the Archaeplastida.</title>
        <authorList>
            <person name="Collen J."/>
            <person name="Porcel B."/>
            <person name="Carre W."/>
            <person name="Ball S.G."/>
            <person name="Chaparro C."/>
            <person name="Tonon T."/>
            <person name="Barbeyron T."/>
            <person name="Michel G."/>
            <person name="Noel B."/>
            <person name="Valentin K."/>
            <person name="Elias M."/>
            <person name="Artiguenave F."/>
            <person name="Arun A."/>
            <person name="Aury J.M."/>
            <person name="Barbosa-Neto J.F."/>
            <person name="Bothwell J.H."/>
            <person name="Bouget F.Y."/>
            <person name="Brillet L."/>
            <person name="Cabello-Hurtado F."/>
            <person name="Capella-Gutierrez S."/>
            <person name="Charrier B."/>
            <person name="Cladiere L."/>
            <person name="Cock J.M."/>
            <person name="Coelho S.M."/>
            <person name="Colleoni C."/>
            <person name="Czjzek M."/>
            <person name="Da Silva C."/>
            <person name="Delage L."/>
            <person name="Denoeud F."/>
            <person name="Deschamps P."/>
            <person name="Dittami S.M."/>
            <person name="Gabaldon T."/>
            <person name="Gachon C.M."/>
            <person name="Groisillier A."/>
            <person name="Herve C."/>
            <person name="Jabbari K."/>
            <person name="Katinka M."/>
            <person name="Kloareg B."/>
            <person name="Kowalczyk N."/>
            <person name="Labadie K."/>
            <person name="Leblanc C."/>
            <person name="Lopez P.J."/>
            <person name="McLachlan D.H."/>
            <person name="Meslet-Cladiere L."/>
            <person name="Moustafa A."/>
            <person name="Nehr Z."/>
            <person name="Nyvall Collen P."/>
            <person name="Panaud O."/>
            <person name="Partensky F."/>
            <person name="Poulain J."/>
            <person name="Rensing S.A."/>
            <person name="Rousvoal S."/>
            <person name="Samson G."/>
            <person name="Symeonidi A."/>
            <person name="Weissenbach J."/>
            <person name="Zambounis A."/>
            <person name="Wincker P."/>
            <person name="Boyen C."/>
        </authorList>
    </citation>
    <scope>NUCLEOTIDE SEQUENCE [LARGE SCALE GENOMIC DNA]</scope>
    <source>
        <strain evidence="2">cv. Stackhouse</strain>
    </source>
</reference>
<evidence type="ECO:0000313" key="1">
    <source>
        <dbReference type="EMBL" id="CDF33815.1"/>
    </source>
</evidence>
<evidence type="ECO:0000313" key="2">
    <source>
        <dbReference type="Proteomes" id="UP000012073"/>
    </source>
</evidence>
<accession>R7Q8K8</accession>
<proteinExistence type="predicted"/>
<dbReference type="KEGG" id="ccp:CHC_T00002421001"/>
<dbReference type="Gramene" id="CDF33815">
    <property type="protein sequence ID" value="CDF33815"/>
    <property type="gene ID" value="CHC_T00002421001"/>
</dbReference>
<dbReference type="EMBL" id="HG001658">
    <property type="protein sequence ID" value="CDF33815.1"/>
    <property type="molecule type" value="Genomic_DNA"/>
</dbReference>
<organism evidence="1 2">
    <name type="scientific">Chondrus crispus</name>
    <name type="common">Carrageen Irish moss</name>
    <name type="synonym">Polymorpha crispa</name>
    <dbReference type="NCBI Taxonomy" id="2769"/>
    <lineage>
        <taxon>Eukaryota</taxon>
        <taxon>Rhodophyta</taxon>
        <taxon>Florideophyceae</taxon>
        <taxon>Rhodymeniophycidae</taxon>
        <taxon>Gigartinales</taxon>
        <taxon>Gigartinaceae</taxon>
        <taxon>Chondrus</taxon>
    </lineage>
</organism>
<protein>
    <submittedName>
        <fullName evidence="1">Uncharacterized protein</fullName>
    </submittedName>
</protein>
<dbReference type="Proteomes" id="UP000012073">
    <property type="component" value="Unassembled WGS sequence"/>
</dbReference>
<name>R7Q8K8_CHOCR</name>
<dbReference type="AlphaFoldDB" id="R7Q8K8"/>